<dbReference type="SUPFAM" id="SSF53850">
    <property type="entry name" value="Periplasmic binding protein-like II"/>
    <property type="match status" value="1"/>
</dbReference>
<dbReference type="PANTHER" id="PTHR35841:SF1">
    <property type="entry name" value="PHOSPHONATES-BINDING PERIPLASMIC PROTEIN"/>
    <property type="match status" value="1"/>
</dbReference>
<accession>A0A1J5PD01</accession>
<reference evidence="1" key="1">
    <citation type="submission" date="2016-10" db="EMBL/GenBank/DDBJ databases">
        <title>Sequence of Gallionella enrichment culture.</title>
        <authorList>
            <person name="Poehlein A."/>
            <person name="Muehling M."/>
            <person name="Daniel R."/>
        </authorList>
    </citation>
    <scope>NUCLEOTIDE SEQUENCE</scope>
</reference>
<protein>
    <submittedName>
        <fullName evidence="1">ABC transporter, phosphonate, periplasmic substrate-binding protein</fullName>
    </submittedName>
</protein>
<dbReference type="AlphaFoldDB" id="A0A1J5PD01"/>
<comment type="caution">
    <text evidence="1">The sequence shown here is derived from an EMBL/GenBank/DDBJ whole genome shotgun (WGS) entry which is preliminary data.</text>
</comment>
<gene>
    <name evidence="1" type="ORF">GALL_553560</name>
</gene>
<sequence>METIREHDKLIAEAKQKRFGLMFAPASMIMEANAVAGYEPVARVPGQLAAAFAAPASSGIAFPEDMKGKRIGFTDRNSMITLLALAKLREMKINPATYFKSVSYYHDIDGVYTAFKYHLIDVGVANSIVYSSWNNSGGMDLNLIMQSAGAPHLTFAVRGDYPAAFKQKITQALLNANKDPNAMQSFRGAGFPDFEPVDMTQYKAMMAYIGTK</sequence>
<proteinExistence type="predicted"/>
<dbReference type="EMBL" id="MLJW01009305">
    <property type="protein sequence ID" value="OIQ63107.1"/>
    <property type="molecule type" value="Genomic_DNA"/>
</dbReference>
<dbReference type="PANTHER" id="PTHR35841">
    <property type="entry name" value="PHOSPHONATES-BINDING PERIPLASMIC PROTEIN"/>
    <property type="match status" value="1"/>
</dbReference>
<dbReference type="Gene3D" id="3.40.190.10">
    <property type="entry name" value="Periplasmic binding protein-like II"/>
    <property type="match status" value="2"/>
</dbReference>
<organism evidence="1">
    <name type="scientific">mine drainage metagenome</name>
    <dbReference type="NCBI Taxonomy" id="410659"/>
    <lineage>
        <taxon>unclassified sequences</taxon>
        <taxon>metagenomes</taxon>
        <taxon>ecological metagenomes</taxon>
    </lineage>
</organism>
<evidence type="ECO:0000313" key="1">
    <source>
        <dbReference type="EMBL" id="OIQ63107.1"/>
    </source>
</evidence>
<name>A0A1J5PD01_9ZZZZ</name>
<dbReference type="Pfam" id="PF12974">
    <property type="entry name" value="Phosphonate-bd"/>
    <property type="match status" value="1"/>
</dbReference>